<reference evidence="2 3" key="1">
    <citation type="submission" date="2018-11" db="EMBL/GenBank/DDBJ databases">
        <authorList>
            <consortium name="Pathogen Informatics"/>
        </authorList>
    </citation>
    <scope>NUCLEOTIDE SEQUENCE [LARGE SCALE GENOMIC DNA]</scope>
</reference>
<evidence type="ECO:0000256" key="1">
    <source>
        <dbReference type="SAM" id="MobiDB-lite"/>
    </source>
</evidence>
<gene>
    <name evidence="2" type="ORF">HPBE_LOCUS8097</name>
</gene>
<dbReference type="AlphaFoldDB" id="A0A183FLG1"/>
<dbReference type="WBParaSite" id="HPBE_0000809601-mRNA-1">
    <property type="protein sequence ID" value="HPBE_0000809601-mRNA-1"/>
    <property type="gene ID" value="HPBE_0000809601"/>
</dbReference>
<keyword evidence="3" id="KW-1185">Reference proteome</keyword>
<evidence type="ECO:0000313" key="2">
    <source>
        <dbReference type="EMBL" id="VDO74900.1"/>
    </source>
</evidence>
<protein>
    <submittedName>
        <fullName evidence="4">DUF4806 domain-containing protein</fullName>
    </submittedName>
</protein>
<feature type="region of interest" description="Disordered" evidence="1">
    <location>
        <begin position="79"/>
        <end position="99"/>
    </location>
</feature>
<dbReference type="OrthoDB" id="1283502at2759"/>
<dbReference type="EMBL" id="UZAH01026057">
    <property type="protein sequence ID" value="VDO74900.1"/>
    <property type="molecule type" value="Genomic_DNA"/>
</dbReference>
<name>A0A183FLG1_HELPZ</name>
<proteinExistence type="predicted"/>
<evidence type="ECO:0000313" key="3">
    <source>
        <dbReference type="Proteomes" id="UP000050761"/>
    </source>
</evidence>
<accession>A0A183FLG1</accession>
<dbReference type="Proteomes" id="UP000050761">
    <property type="component" value="Unassembled WGS sequence"/>
</dbReference>
<organism evidence="3 4">
    <name type="scientific">Heligmosomoides polygyrus</name>
    <name type="common">Parasitic roundworm</name>
    <dbReference type="NCBI Taxonomy" id="6339"/>
    <lineage>
        <taxon>Eukaryota</taxon>
        <taxon>Metazoa</taxon>
        <taxon>Ecdysozoa</taxon>
        <taxon>Nematoda</taxon>
        <taxon>Chromadorea</taxon>
        <taxon>Rhabditida</taxon>
        <taxon>Rhabditina</taxon>
        <taxon>Rhabditomorpha</taxon>
        <taxon>Strongyloidea</taxon>
        <taxon>Heligmosomidae</taxon>
        <taxon>Heligmosomoides</taxon>
    </lineage>
</organism>
<sequence>METKMLRWMARVTRLDRVRNDAIRQRFGVIPIAEKLREASAWKTVQGTPEATLARDVALGLVEWLVCTMIKHLIGRTGVTTPEERTPPPIGTDANENDDDDIHKLQSKRFELDRVIELRTRPRVQFANGRPTRLIETLELIRSHGAARASGNYQLTSELAKLCRAAIKEDLKERKRTVG</sequence>
<reference evidence="4" key="2">
    <citation type="submission" date="2019-09" db="UniProtKB">
        <authorList>
            <consortium name="WormBaseParasite"/>
        </authorList>
    </citation>
    <scope>IDENTIFICATION</scope>
</reference>
<accession>A0A3P7XKI5</accession>
<evidence type="ECO:0000313" key="4">
    <source>
        <dbReference type="WBParaSite" id="HPBE_0000809601-mRNA-1"/>
    </source>
</evidence>